<evidence type="ECO:0000313" key="5">
    <source>
        <dbReference type="Proteomes" id="UP000094444"/>
    </source>
</evidence>
<dbReference type="InParanoid" id="A0A2P5HUF3"/>
<dbReference type="OrthoDB" id="4084551at2759"/>
<proteinExistence type="predicted"/>
<name>A0A2P5HUF3_DIAHE</name>
<keyword evidence="3" id="KW-0732">Signal</keyword>
<protein>
    <submittedName>
        <fullName evidence="4">Uncharacterized protein</fullName>
    </submittedName>
</protein>
<evidence type="ECO:0000313" key="4">
    <source>
        <dbReference type="EMBL" id="POS73880.1"/>
    </source>
</evidence>
<evidence type="ECO:0000256" key="3">
    <source>
        <dbReference type="SAM" id="SignalP"/>
    </source>
</evidence>
<feature type="compositionally biased region" description="Basic residues" evidence="1">
    <location>
        <begin position="282"/>
        <end position="300"/>
    </location>
</feature>
<sequence length="409" mass="44027">MLFTHPKLLAAASLLLGAASARPPLVTPVLEARAPAATDPWVSVDTSGVPVTVTPVVTVVDGATTTISAAPNDLTETVVTRTDHAKITTSTGTAPPEPTATNKDGTGSFLVCNNADGEYAPFCQPSYNSSLYPGTTYYVTWDTSIFNSTNTTVVLEGSYINATTGEVASQAFASDKITAGWSYYAWTVDSKLLQGKSAANITLFLNALEADGNTTAKSYAGPTVLVTQPATYHQPPPKMPTGAALYIGLPTVLGFCLLMIFGVCLWNRQARKISIGNIMSRSRHGHGRARKGMMGRRRRDRKPDHIRLMDQLPEDQYYRDEPRDLPARGGVGVGGGVVGDDDDDGWGQQHIYHRQQNNEFLGHARGDSDALGSLAGTPTSASFPAAEPEPPRRGNVFRDELERQQRERF</sequence>
<dbReference type="EMBL" id="MAVT02000718">
    <property type="protein sequence ID" value="POS73880.1"/>
    <property type="molecule type" value="Genomic_DNA"/>
</dbReference>
<comment type="caution">
    <text evidence="4">The sequence shown here is derived from an EMBL/GenBank/DDBJ whole genome shotgun (WGS) entry which is preliminary data.</text>
</comment>
<evidence type="ECO:0000256" key="2">
    <source>
        <dbReference type="SAM" id="Phobius"/>
    </source>
</evidence>
<keyword evidence="2" id="KW-1133">Transmembrane helix</keyword>
<feature type="signal peptide" evidence="3">
    <location>
        <begin position="1"/>
        <end position="21"/>
    </location>
</feature>
<evidence type="ECO:0000256" key="1">
    <source>
        <dbReference type="SAM" id="MobiDB-lite"/>
    </source>
</evidence>
<feature type="transmembrane region" description="Helical" evidence="2">
    <location>
        <begin position="243"/>
        <end position="266"/>
    </location>
</feature>
<feature type="compositionally biased region" description="Gly residues" evidence="1">
    <location>
        <begin position="329"/>
        <end position="338"/>
    </location>
</feature>
<feature type="compositionally biased region" description="Basic and acidic residues" evidence="1">
    <location>
        <begin position="389"/>
        <end position="409"/>
    </location>
</feature>
<keyword evidence="5" id="KW-1185">Reference proteome</keyword>
<organism evidence="4 5">
    <name type="scientific">Diaporthe helianthi</name>
    <dbReference type="NCBI Taxonomy" id="158607"/>
    <lineage>
        <taxon>Eukaryota</taxon>
        <taxon>Fungi</taxon>
        <taxon>Dikarya</taxon>
        <taxon>Ascomycota</taxon>
        <taxon>Pezizomycotina</taxon>
        <taxon>Sordariomycetes</taxon>
        <taxon>Sordariomycetidae</taxon>
        <taxon>Diaporthales</taxon>
        <taxon>Diaporthaceae</taxon>
        <taxon>Diaporthe</taxon>
    </lineage>
</organism>
<feature type="region of interest" description="Disordered" evidence="1">
    <location>
        <begin position="282"/>
        <end position="348"/>
    </location>
</feature>
<dbReference type="Proteomes" id="UP000094444">
    <property type="component" value="Unassembled WGS sequence"/>
</dbReference>
<keyword evidence="2" id="KW-0472">Membrane</keyword>
<accession>A0A2P5HUF3</accession>
<feature type="region of interest" description="Disordered" evidence="1">
    <location>
        <begin position="362"/>
        <end position="409"/>
    </location>
</feature>
<reference evidence="4" key="1">
    <citation type="submission" date="2017-09" db="EMBL/GenBank/DDBJ databases">
        <title>Polyketide synthases of a Diaporthe helianthi virulent isolate.</title>
        <authorList>
            <person name="Baroncelli R."/>
        </authorList>
    </citation>
    <scope>NUCLEOTIDE SEQUENCE [LARGE SCALE GENOMIC DNA]</scope>
    <source>
        <strain evidence="4">7/96</strain>
    </source>
</reference>
<feature type="compositionally biased region" description="Low complexity" evidence="1">
    <location>
        <begin position="377"/>
        <end position="386"/>
    </location>
</feature>
<dbReference type="Pfam" id="PF14610">
    <property type="entry name" value="Psg1"/>
    <property type="match status" value="1"/>
</dbReference>
<dbReference type="InterPro" id="IPR028000">
    <property type="entry name" value="Pma1"/>
</dbReference>
<gene>
    <name evidence="4" type="ORF">DHEL01_v207723</name>
</gene>
<feature type="chain" id="PRO_5015154295" evidence="3">
    <location>
        <begin position="22"/>
        <end position="409"/>
    </location>
</feature>
<feature type="compositionally biased region" description="Basic and acidic residues" evidence="1">
    <location>
        <begin position="316"/>
        <end position="326"/>
    </location>
</feature>
<dbReference type="AlphaFoldDB" id="A0A2P5HUF3"/>
<keyword evidence="2" id="KW-0812">Transmembrane</keyword>